<feature type="non-terminal residue" evidence="1">
    <location>
        <position position="53"/>
    </location>
</feature>
<sequence>MLQRFSIGLRSGEDGGHTMTFSPFIPIAAIDAEVFFEMGRKWSVINSTYFAEV</sequence>
<organism evidence="1 2">
    <name type="scientific">Staurois parvus</name>
    <dbReference type="NCBI Taxonomy" id="386267"/>
    <lineage>
        <taxon>Eukaryota</taxon>
        <taxon>Metazoa</taxon>
        <taxon>Chordata</taxon>
        <taxon>Craniata</taxon>
        <taxon>Vertebrata</taxon>
        <taxon>Euteleostomi</taxon>
        <taxon>Amphibia</taxon>
        <taxon>Batrachia</taxon>
        <taxon>Anura</taxon>
        <taxon>Neobatrachia</taxon>
        <taxon>Ranoidea</taxon>
        <taxon>Ranidae</taxon>
        <taxon>Staurois</taxon>
    </lineage>
</organism>
<protein>
    <submittedName>
        <fullName evidence="1">Uncharacterized protein</fullName>
    </submittedName>
</protein>
<dbReference type="Proteomes" id="UP001162483">
    <property type="component" value="Unassembled WGS sequence"/>
</dbReference>
<evidence type="ECO:0000313" key="1">
    <source>
        <dbReference type="EMBL" id="CAI9589918.1"/>
    </source>
</evidence>
<name>A0ABN9EYR6_9NEOB</name>
<reference evidence="1" key="1">
    <citation type="submission" date="2023-05" db="EMBL/GenBank/DDBJ databases">
        <authorList>
            <person name="Stuckert A."/>
        </authorList>
    </citation>
    <scope>NUCLEOTIDE SEQUENCE</scope>
</reference>
<keyword evidence="2" id="KW-1185">Reference proteome</keyword>
<evidence type="ECO:0000313" key="2">
    <source>
        <dbReference type="Proteomes" id="UP001162483"/>
    </source>
</evidence>
<gene>
    <name evidence="1" type="ORF">SPARVUS_LOCUS10963129</name>
</gene>
<comment type="caution">
    <text evidence="1">The sequence shown here is derived from an EMBL/GenBank/DDBJ whole genome shotgun (WGS) entry which is preliminary data.</text>
</comment>
<accession>A0ABN9EYR6</accession>
<proteinExistence type="predicted"/>
<dbReference type="EMBL" id="CATNWA010016100">
    <property type="protein sequence ID" value="CAI9589918.1"/>
    <property type="molecule type" value="Genomic_DNA"/>
</dbReference>